<sequence>MEHLQNASFYPTTSREQMKCLPVYSSGSGVIPSFLLEESRVPQFYQKAISSCGALNPSQLPNTAHVYNLMVGSGLPRSILGNIWSLVNCTFPGQLTRQEFFACLALIALVQKGQALSTLASASVLPIPNLQVNVPSSAAFLPSTHSIMQPSSFISPTTFHTNPPSSKPSPTAIYTNFDTHLSASHLPTNIRMPILTSVDTNQSLTPNSSCLISPLTLNSFNAPNCTPLNLSDQSINLKNNFFQIENPMFLPSSSKQISNRQSFMPPLSTNSKNDQKLITNFELLNESSKITMNGIDMLCNISFPLLPASNEVKKESLSNQFAASNSNCLLDLNISDLIPAKTTEKSSIELSAFDKVEESSISADELIEKQELQDGEKVAVWERCIKEASTLFHSADIVLPPFSHEAITAVSRTEKGAHYLMALKAIYEMVQRIKEGREFKLIGQKNELDEIEAIWSRLKQFIDKPGKTAITRNVNGVCATHCGICLKEIEYDSLLEFAGTVYHKQCANLWINRVNSLLPKLSNN</sequence>
<dbReference type="STRING" id="318479.A0A0N4U299"/>
<dbReference type="Gene3D" id="1.10.238.10">
    <property type="entry name" value="EF-hand"/>
    <property type="match status" value="1"/>
</dbReference>
<gene>
    <name evidence="2" type="ORF">DME_LOCUS5149</name>
</gene>
<evidence type="ECO:0000313" key="2">
    <source>
        <dbReference type="EMBL" id="VDN55176.1"/>
    </source>
</evidence>
<dbReference type="PANTHER" id="PTHR15463">
    <property type="entry name" value="AP1 GAMMA SUBUNIT BINDING PROTEIN 1"/>
    <property type="match status" value="1"/>
</dbReference>
<dbReference type="Pfam" id="PF25999">
    <property type="entry name" value="SYNRG_C"/>
    <property type="match status" value="1"/>
</dbReference>
<keyword evidence="4" id="KW-1185">Reference proteome</keyword>
<evidence type="ECO:0000313" key="3">
    <source>
        <dbReference type="Proteomes" id="UP000038040"/>
    </source>
</evidence>
<dbReference type="InterPro" id="IPR059024">
    <property type="entry name" value="SYNRG_C"/>
</dbReference>
<evidence type="ECO:0000313" key="4">
    <source>
        <dbReference type="Proteomes" id="UP000274756"/>
    </source>
</evidence>
<dbReference type="AlphaFoldDB" id="A0A0N4U299"/>
<organism evidence="3 5">
    <name type="scientific">Dracunculus medinensis</name>
    <name type="common">Guinea worm</name>
    <dbReference type="NCBI Taxonomy" id="318479"/>
    <lineage>
        <taxon>Eukaryota</taxon>
        <taxon>Metazoa</taxon>
        <taxon>Ecdysozoa</taxon>
        <taxon>Nematoda</taxon>
        <taxon>Chromadorea</taxon>
        <taxon>Rhabditida</taxon>
        <taxon>Spirurina</taxon>
        <taxon>Dracunculoidea</taxon>
        <taxon>Dracunculidae</taxon>
        <taxon>Dracunculus</taxon>
    </lineage>
</organism>
<evidence type="ECO:0000259" key="1">
    <source>
        <dbReference type="PROSITE" id="PS50031"/>
    </source>
</evidence>
<evidence type="ECO:0000313" key="5">
    <source>
        <dbReference type="WBParaSite" id="DME_0000078901-mRNA-1"/>
    </source>
</evidence>
<name>A0A0N4U299_DRAME</name>
<dbReference type="GO" id="GO:0030130">
    <property type="term" value="C:clathrin coat of trans-Golgi network vesicle"/>
    <property type="evidence" value="ECO:0007669"/>
    <property type="project" value="TreeGrafter"/>
</dbReference>
<dbReference type="Proteomes" id="UP000038040">
    <property type="component" value="Unplaced"/>
</dbReference>
<proteinExistence type="predicted"/>
<dbReference type="OrthoDB" id="524326at2759"/>
<dbReference type="EMBL" id="UYYG01001151">
    <property type="protein sequence ID" value="VDN55176.1"/>
    <property type="molecule type" value="Genomic_DNA"/>
</dbReference>
<dbReference type="InterPro" id="IPR039656">
    <property type="entry name" value="SYNRG"/>
</dbReference>
<dbReference type="PANTHER" id="PTHR15463:SF2">
    <property type="entry name" value="SYNERGIN GAMMA"/>
    <property type="match status" value="1"/>
</dbReference>
<reference evidence="5" key="1">
    <citation type="submission" date="2017-02" db="UniProtKB">
        <authorList>
            <consortium name="WormBaseParasite"/>
        </authorList>
    </citation>
    <scope>IDENTIFICATION</scope>
</reference>
<dbReference type="Proteomes" id="UP000274756">
    <property type="component" value="Unassembled WGS sequence"/>
</dbReference>
<feature type="domain" description="EH" evidence="1">
    <location>
        <begin position="37"/>
        <end position="128"/>
    </location>
</feature>
<reference evidence="2 4" key="2">
    <citation type="submission" date="2018-11" db="EMBL/GenBank/DDBJ databases">
        <authorList>
            <consortium name="Pathogen Informatics"/>
        </authorList>
    </citation>
    <scope>NUCLEOTIDE SEQUENCE [LARGE SCALE GENOMIC DNA]</scope>
</reference>
<dbReference type="InterPro" id="IPR011992">
    <property type="entry name" value="EF-hand-dom_pair"/>
</dbReference>
<accession>A0A0N4U299</accession>
<dbReference type="Pfam" id="PF12763">
    <property type="entry name" value="EH"/>
    <property type="match status" value="1"/>
</dbReference>
<protein>
    <submittedName>
        <fullName evidence="5">EH domain-containing protein</fullName>
    </submittedName>
</protein>
<dbReference type="PROSITE" id="PS50031">
    <property type="entry name" value="EH"/>
    <property type="match status" value="1"/>
</dbReference>
<dbReference type="WBParaSite" id="DME_0000078901-mRNA-1">
    <property type="protein sequence ID" value="DME_0000078901-mRNA-1"/>
    <property type="gene ID" value="DME_0000078901"/>
</dbReference>
<dbReference type="InterPro" id="IPR000261">
    <property type="entry name" value="EH_dom"/>
</dbReference>
<dbReference type="SMART" id="SM00027">
    <property type="entry name" value="EH"/>
    <property type="match status" value="1"/>
</dbReference>
<dbReference type="SUPFAM" id="SSF47473">
    <property type="entry name" value="EF-hand"/>
    <property type="match status" value="1"/>
</dbReference>